<dbReference type="EMBL" id="CP084930">
    <property type="protein sequence ID" value="USI71703.1"/>
    <property type="molecule type" value="Genomic_DNA"/>
</dbReference>
<proteinExistence type="predicted"/>
<dbReference type="InterPro" id="IPR027385">
    <property type="entry name" value="Beta-barrel_OMP"/>
</dbReference>
<evidence type="ECO:0000259" key="4">
    <source>
        <dbReference type="Pfam" id="PF13505"/>
    </source>
</evidence>
<evidence type="ECO:0000313" key="5">
    <source>
        <dbReference type="EMBL" id="USI71703.1"/>
    </source>
</evidence>
<dbReference type="InterPro" id="IPR036709">
    <property type="entry name" value="Autotransporte_beta_dom_sf"/>
</dbReference>
<organism evidence="5 6">
    <name type="scientific">Sphingomonas morindae</name>
    <dbReference type="NCBI Taxonomy" id="1541170"/>
    <lineage>
        <taxon>Bacteria</taxon>
        <taxon>Pseudomonadati</taxon>
        <taxon>Pseudomonadota</taxon>
        <taxon>Alphaproteobacteria</taxon>
        <taxon>Sphingomonadales</taxon>
        <taxon>Sphingomonadaceae</taxon>
        <taxon>Sphingomonas</taxon>
    </lineage>
</organism>
<evidence type="ECO:0000256" key="3">
    <source>
        <dbReference type="SAM" id="SignalP"/>
    </source>
</evidence>
<reference evidence="5" key="1">
    <citation type="journal article" date="2022" name="Toxins">
        <title>Genomic Analysis of Sphingopyxis sp. USTB-05 for Biodegrading Cyanobacterial Hepatotoxins.</title>
        <authorList>
            <person name="Liu C."/>
            <person name="Xu Q."/>
            <person name="Zhao Z."/>
            <person name="Zhang H."/>
            <person name="Liu X."/>
            <person name="Yin C."/>
            <person name="Liu Y."/>
            <person name="Yan H."/>
        </authorList>
    </citation>
    <scope>NUCLEOTIDE SEQUENCE</scope>
    <source>
        <strain evidence="5">NBD5</strain>
    </source>
</reference>
<feature type="compositionally biased region" description="Low complexity" evidence="2">
    <location>
        <begin position="26"/>
        <end position="55"/>
    </location>
</feature>
<name>A0ABY4X491_9SPHN</name>
<evidence type="ECO:0000256" key="1">
    <source>
        <dbReference type="ARBA" id="ARBA00022729"/>
    </source>
</evidence>
<feature type="signal peptide" evidence="3">
    <location>
        <begin position="1"/>
        <end position="21"/>
    </location>
</feature>
<dbReference type="Pfam" id="PF13505">
    <property type="entry name" value="OMP_b-brl"/>
    <property type="match status" value="1"/>
</dbReference>
<gene>
    <name evidence="5" type="ORF">LHA26_10225</name>
</gene>
<keyword evidence="6" id="KW-1185">Reference proteome</keyword>
<feature type="compositionally biased region" description="Polar residues" evidence="2">
    <location>
        <begin position="56"/>
        <end position="68"/>
    </location>
</feature>
<dbReference type="Proteomes" id="UP001056937">
    <property type="component" value="Chromosome 1"/>
</dbReference>
<evidence type="ECO:0000313" key="6">
    <source>
        <dbReference type="Proteomes" id="UP001056937"/>
    </source>
</evidence>
<dbReference type="Gene3D" id="2.40.160.20">
    <property type="match status" value="1"/>
</dbReference>
<accession>A0ABY4X491</accession>
<evidence type="ECO:0000256" key="2">
    <source>
        <dbReference type="SAM" id="MobiDB-lite"/>
    </source>
</evidence>
<protein>
    <submittedName>
        <fullName evidence="5">Outer membrane beta-barrel protein</fullName>
    </submittedName>
</protein>
<keyword evidence="1 3" id="KW-0732">Signal</keyword>
<sequence length="244" mass="25211">MKTFLLAGGALLLAAAAPAFAQDSTAPADPAAATAPMADPAAAPAPAPADAGTAPSTTSGYQAPAASSSFTGPRAEIFFGYDRVGTRLRTATVDGTDTQRNHRNGFTGGGLLGYDLPIGDRLVAGIFGSYSLSTARSCAEGGGCLKAGREIEGGARIGAKLMDDKALVYVKGAYVNGRIIDSALDAASNRDGWRAGAGVEYALNAHTYIKAEYDYTRFNRFNLAPDASLRFDRNQVLGGFGVRF</sequence>
<feature type="region of interest" description="Disordered" evidence="2">
    <location>
        <begin position="26"/>
        <end position="68"/>
    </location>
</feature>
<feature type="domain" description="Outer membrane protein beta-barrel" evidence="4">
    <location>
        <begin position="63"/>
        <end position="244"/>
    </location>
</feature>
<dbReference type="SUPFAM" id="SSF103515">
    <property type="entry name" value="Autotransporter"/>
    <property type="match status" value="1"/>
</dbReference>
<feature type="chain" id="PRO_5047547993" evidence="3">
    <location>
        <begin position="22"/>
        <end position="244"/>
    </location>
</feature>
<dbReference type="RefSeq" id="WP_252165516.1">
    <property type="nucleotide sequence ID" value="NZ_CP084930.1"/>
</dbReference>